<comment type="caution">
    <text evidence="2">The sequence shown here is derived from an EMBL/GenBank/DDBJ whole genome shotgun (WGS) entry which is preliminary data.</text>
</comment>
<dbReference type="VEuPathDB" id="VectorBase:LDEU000115"/>
<dbReference type="InterPro" id="IPR026049">
    <property type="entry name" value="C2orf42"/>
</dbReference>
<gene>
    <name evidence="2" type="ORF">B4U80_07077</name>
</gene>
<sequence length="495" mass="55903">MNVSKRNRLFADLGKATLRGVRKCNKCGTTNGIRSAVCKNKTCNASLRIDVIAVATKRKLKSGLHCVRLHTGTRNYDVYSVRVRDRGPDYRGFVEVPAINGLDSSSDPSLDTCFIRETAARCLVDCCHRESLPLEAASTRHSVNGNSLHNNIETNITVTIIASCEHAKEAVRCEENATPLNINASLIESFTLEPELKEKILNELNEASFLESPVVQRVSETNFAVKCGASNKHSCGYLHAMFLNSSPNRFSCTCKEFKSNRNQTSRKCSTIPQKIDNLLSAKQLNDRKILTENDAKLSFTDWLSSVTELINQTMHYQLSGKPDPLVFLVSHQHFDCLQNRIATCLRKRSLPNVTTVFRRKESPPLGTFTKFTYILTNVMHVKQIFETPKVCLQLTQRFIQTNDGSYEYLNLPESSFDSHKAINDIYLNQCSNGIFIKPVELRTFLKVGIVSPETKEPIPFIIEWIPDLLPTSKVGEMRIQLQFGHRRNGQIEKRD</sequence>
<organism evidence="2 3">
    <name type="scientific">Leptotrombidium deliense</name>
    <dbReference type="NCBI Taxonomy" id="299467"/>
    <lineage>
        <taxon>Eukaryota</taxon>
        <taxon>Metazoa</taxon>
        <taxon>Ecdysozoa</taxon>
        <taxon>Arthropoda</taxon>
        <taxon>Chelicerata</taxon>
        <taxon>Arachnida</taxon>
        <taxon>Acari</taxon>
        <taxon>Acariformes</taxon>
        <taxon>Trombidiformes</taxon>
        <taxon>Prostigmata</taxon>
        <taxon>Anystina</taxon>
        <taxon>Parasitengona</taxon>
        <taxon>Trombiculoidea</taxon>
        <taxon>Trombiculidae</taxon>
        <taxon>Leptotrombidium</taxon>
    </lineage>
</organism>
<dbReference type="EMBL" id="NCKV01000025">
    <property type="protein sequence ID" value="RWS31927.1"/>
    <property type="molecule type" value="Genomic_DNA"/>
</dbReference>
<dbReference type="Proteomes" id="UP000288716">
    <property type="component" value="Unassembled WGS sequence"/>
</dbReference>
<dbReference type="InterPro" id="IPR029269">
    <property type="entry name" value="Zf-tcix"/>
</dbReference>
<evidence type="ECO:0000259" key="1">
    <source>
        <dbReference type="Pfam" id="PF14952"/>
    </source>
</evidence>
<name>A0A443SWP5_9ACAR</name>
<dbReference type="GO" id="GO:0005634">
    <property type="term" value="C:nucleus"/>
    <property type="evidence" value="ECO:0007669"/>
    <property type="project" value="TreeGrafter"/>
</dbReference>
<dbReference type="Pfam" id="PF14952">
    <property type="entry name" value="zf-tcix"/>
    <property type="match status" value="1"/>
</dbReference>
<dbReference type="PANTHER" id="PTHR13518:SF1">
    <property type="entry name" value="C2ORF42 HOMOLOG"/>
    <property type="match status" value="1"/>
</dbReference>
<proteinExistence type="predicted"/>
<protein>
    <recommendedName>
        <fullName evidence="1">Putative treble-clef zinc-finger domain-containing protein</fullName>
    </recommendedName>
</protein>
<evidence type="ECO:0000313" key="3">
    <source>
        <dbReference type="Proteomes" id="UP000288716"/>
    </source>
</evidence>
<reference evidence="2 3" key="1">
    <citation type="journal article" date="2018" name="Gigascience">
        <title>Genomes of trombidid mites reveal novel predicted allergens and laterally-transferred genes associated with secondary metabolism.</title>
        <authorList>
            <person name="Dong X."/>
            <person name="Chaisiri K."/>
            <person name="Xia D."/>
            <person name="Armstrong S.D."/>
            <person name="Fang Y."/>
            <person name="Donnelly M.J."/>
            <person name="Kadowaki T."/>
            <person name="McGarry J.W."/>
            <person name="Darby A.C."/>
            <person name="Makepeace B.L."/>
        </authorList>
    </citation>
    <scope>NUCLEOTIDE SEQUENCE [LARGE SCALE GENOMIC DNA]</scope>
    <source>
        <strain evidence="2">UoL-UT</strain>
    </source>
</reference>
<dbReference type="PANTHER" id="PTHR13518">
    <property type="entry name" value="PUTATIVE TREBLE-CLEF ZINC-FINGER C2ORF42 FAMILY MEMBER"/>
    <property type="match status" value="1"/>
</dbReference>
<dbReference type="OrthoDB" id="6506929at2759"/>
<dbReference type="AlphaFoldDB" id="A0A443SWP5"/>
<keyword evidence="3" id="KW-1185">Reference proteome</keyword>
<feature type="domain" description="Putative treble-clef zinc-finger" evidence="1">
    <location>
        <begin position="12"/>
        <end position="45"/>
    </location>
</feature>
<evidence type="ECO:0000313" key="2">
    <source>
        <dbReference type="EMBL" id="RWS31927.1"/>
    </source>
</evidence>
<accession>A0A443SWP5</accession>